<dbReference type="GO" id="GO:0008270">
    <property type="term" value="F:zinc ion binding"/>
    <property type="evidence" value="ECO:0007669"/>
    <property type="project" value="UniProtKB-KW"/>
</dbReference>
<keyword evidence="7" id="KW-0833">Ubl conjugation pathway</keyword>
<keyword evidence="5" id="KW-0479">Metal-binding</keyword>
<dbReference type="InterPro" id="IPR001841">
    <property type="entry name" value="Znf_RING"/>
</dbReference>
<keyword evidence="9" id="KW-1133">Transmembrane helix</keyword>
<evidence type="ECO:0000259" key="12">
    <source>
        <dbReference type="PROSITE" id="PS50089"/>
    </source>
</evidence>
<dbReference type="SUPFAM" id="SSF57850">
    <property type="entry name" value="RING/U-box"/>
    <property type="match status" value="1"/>
</dbReference>
<dbReference type="PROSITE" id="PS50089">
    <property type="entry name" value="ZF_RING_2"/>
    <property type="match status" value="1"/>
</dbReference>
<reference evidence="13" key="1">
    <citation type="submission" date="2024-04" db="UniProtKB">
        <authorList>
            <consortium name="EnsemblMetazoa"/>
        </authorList>
    </citation>
    <scope>IDENTIFICATION</scope>
    <source>
        <strain evidence="13">EBRO</strain>
    </source>
</reference>
<dbReference type="GO" id="GO:0016020">
    <property type="term" value="C:membrane"/>
    <property type="evidence" value="ECO:0007669"/>
    <property type="project" value="UniProtKB-SubCell"/>
</dbReference>
<evidence type="ECO:0000256" key="3">
    <source>
        <dbReference type="ARBA" id="ARBA00022679"/>
    </source>
</evidence>
<keyword evidence="10" id="KW-0472">Membrane</keyword>
<dbReference type="EnsemblMetazoa" id="ENSAATROPT005687">
    <property type="protein sequence ID" value="ENSAATROPP005259"/>
    <property type="gene ID" value="ENSAATROPG004581"/>
</dbReference>
<evidence type="ECO:0000256" key="4">
    <source>
        <dbReference type="ARBA" id="ARBA00022692"/>
    </source>
</evidence>
<comment type="pathway">
    <text evidence="2">Protein modification; protein ubiquitination.</text>
</comment>
<evidence type="ECO:0000256" key="10">
    <source>
        <dbReference type="ARBA" id="ARBA00023136"/>
    </source>
</evidence>
<organism evidence="13 14">
    <name type="scientific">Anopheles atroparvus</name>
    <name type="common">European mosquito</name>
    <dbReference type="NCBI Taxonomy" id="41427"/>
    <lineage>
        <taxon>Eukaryota</taxon>
        <taxon>Metazoa</taxon>
        <taxon>Ecdysozoa</taxon>
        <taxon>Arthropoda</taxon>
        <taxon>Hexapoda</taxon>
        <taxon>Insecta</taxon>
        <taxon>Pterygota</taxon>
        <taxon>Neoptera</taxon>
        <taxon>Endopterygota</taxon>
        <taxon>Diptera</taxon>
        <taxon>Nematocera</taxon>
        <taxon>Culicoidea</taxon>
        <taxon>Culicidae</taxon>
        <taxon>Anophelinae</taxon>
        <taxon>Anopheles</taxon>
    </lineage>
</organism>
<dbReference type="InterPro" id="IPR013083">
    <property type="entry name" value="Znf_RING/FYVE/PHD"/>
</dbReference>
<dbReference type="GO" id="GO:0016740">
    <property type="term" value="F:transferase activity"/>
    <property type="evidence" value="ECO:0007669"/>
    <property type="project" value="UniProtKB-KW"/>
</dbReference>
<proteinExistence type="predicted"/>
<dbReference type="AlphaFoldDB" id="A0AAG5D2Z6"/>
<protein>
    <recommendedName>
        <fullName evidence="12">RING-type domain-containing protein</fullName>
    </recommendedName>
</protein>
<dbReference type="Gene3D" id="3.30.40.10">
    <property type="entry name" value="Zinc/RING finger domain, C3HC4 (zinc finger)"/>
    <property type="match status" value="1"/>
</dbReference>
<keyword evidence="6 11" id="KW-0863">Zinc-finger</keyword>
<evidence type="ECO:0000256" key="1">
    <source>
        <dbReference type="ARBA" id="ARBA00004167"/>
    </source>
</evidence>
<evidence type="ECO:0000313" key="14">
    <source>
        <dbReference type="Proteomes" id="UP000075880"/>
    </source>
</evidence>
<keyword evidence="14" id="KW-1185">Reference proteome</keyword>
<evidence type="ECO:0000256" key="7">
    <source>
        <dbReference type="ARBA" id="ARBA00022786"/>
    </source>
</evidence>
<dbReference type="Proteomes" id="UP000075880">
    <property type="component" value="Unassembled WGS sequence"/>
</dbReference>
<feature type="domain" description="RING-type" evidence="12">
    <location>
        <begin position="231"/>
        <end position="272"/>
    </location>
</feature>
<evidence type="ECO:0000256" key="9">
    <source>
        <dbReference type="ARBA" id="ARBA00022989"/>
    </source>
</evidence>
<dbReference type="PANTHER" id="PTHR45768">
    <property type="entry name" value="E3 UBIQUITIN-PROTEIN LIGASE RNF13-LIKE"/>
    <property type="match status" value="1"/>
</dbReference>
<dbReference type="Pfam" id="PF13639">
    <property type="entry name" value="zf-RING_2"/>
    <property type="match status" value="1"/>
</dbReference>
<accession>A0AAG5D2Z6</accession>
<sequence length="278" mass="31813">MPLPVATTPGENRIRGNACYYSFHRRTVRKPLRIPINKMSLFLNGRSLSCLVCSKSSDSCLDQEHPLQRLLSYDELIGKYARKINREQHDGIGIYTCPYCGLDRLTIDALYTHSRGTHLPGSAGTTEQHPPAVHCPVCVCFRLENCTAFVQDTGGLVEHMLSRHCFSSTHQYSDEFKLRSDFCNDDEFELIRFLATFLPPTVITSQSAHEEDELAQVRNGNKLQQHQPLVCPICLEKIENDECKDLPLCRHKFHRPCIERWFVERSCCPICRRDCTAP</sequence>
<evidence type="ECO:0000256" key="5">
    <source>
        <dbReference type="ARBA" id="ARBA00022723"/>
    </source>
</evidence>
<keyword evidence="4" id="KW-0812">Transmembrane</keyword>
<evidence type="ECO:0000256" key="11">
    <source>
        <dbReference type="PROSITE-ProRule" id="PRU00175"/>
    </source>
</evidence>
<evidence type="ECO:0000256" key="2">
    <source>
        <dbReference type="ARBA" id="ARBA00004906"/>
    </source>
</evidence>
<evidence type="ECO:0000313" key="13">
    <source>
        <dbReference type="EnsemblMetazoa" id="ENSAATROPP005259"/>
    </source>
</evidence>
<name>A0AAG5D2Z6_ANOAO</name>
<keyword evidence="8" id="KW-0862">Zinc</keyword>
<keyword evidence="3" id="KW-0808">Transferase</keyword>
<comment type="subcellular location">
    <subcellularLocation>
        <location evidence="1">Membrane</location>
        <topology evidence="1">Single-pass membrane protein</topology>
    </subcellularLocation>
</comment>
<evidence type="ECO:0000256" key="6">
    <source>
        <dbReference type="ARBA" id="ARBA00022771"/>
    </source>
</evidence>
<dbReference type="PANTHER" id="PTHR45768:SF18">
    <property type="entry name" value="RING-H2 FINGER PROTEIN ATL47-RELATED"/>
    <property type="match status" value="1"/>
</dbReference>
<evidence type="ECO:0000256" key="8">
    <source>
        <dbReference type="ARBA" id="ARBA00022833"/>
    </source>
</evidence>
<dbReference type="SMART" id="SM00184">
    <property type="entry name" value="RING"/>
    <property type="match status" value="1"/>
</dbReference>